<keyword evidence="11" id="KW-0812">Transmembrane</keyword>
<dbReference type="OrthoDB" id="3530815at2"/>
<evidence type="ECO:0000256" key="10">
    <source>
        <dbReference type="SAM" id="MobiDB-lite"/>
    </source>
</evidence>
<dbReference type="InterPro" id="IPR012338">
    <property type="entry name" value="Beta-lactam/transpept-like"/>
</dbReference>
<comment type="similarity">
    <text evidence="1 9">Belongs to the peptidase S11 family.</text>
</comment>
<evidence type="ECO:0000256" key="4">
    <source>
        <dbReference type="ARBA" id="ARBA00022960"/>
    </source>
</evidence>
<evidence type="ECO:0000313" key="13">
    <source>
        <dbReference type="EMBL" id="SNY73569.1"/>
    </source>
</evidence>
<feature type="active site" description="Acyl-ester intermediate" evidence="7">
    <location>
        <position position="131"/>
    </location>
</feature>
<dbReference type="EMBL" id="OBDY01000047">
    <property type="protein sequence ID" value="SNY73569.1"/>
    <property type="molecule type" value="Genomic_DNA"/>
</dbReference>
<evidence type="ECO:0000256" key="7">
    <source>
        <dbReference type="PIRSR" id="PIRSR618044-1"/>
    </source>
</evidence>
<keyword evidence="13" id="KW-0121">Carboxypeptidase</keyword>
<reference evidence="14" key="1">
    <citation type="submission" date="2017-09" db="EMBL/GenBank/DDBJ databases">
        <authorList>
            <person name="Varghese N."/>
            <person name="Submissions S."/>
        </authorList>
    </citation>
    <scope>NUCLEOTIDE SEQUENCE [LARGE SCALE GENOMIC DNA]</scope>
    <source>
        <strain evidence="14">CGMCC 4.6857</strain>
    </source>
</reference>
<dbReference type="Pfam" id="PF00768">
    <property type="entry name" value="Peptidase_S11"/>
    <property type="match status" value="1"/>
</dbReference>
<evidence type="ECO:0000256" key="3">
    <source>
        <dbReference type="ARBA" id="ARBA00022801"/>
    </source>
</evidence>
<dbReference type="Gene3D" id="3.40.710.10">
    <property type="entry name" value="DD-peptidase/beta-lactamase superfamily"/>
    <property type="match status" value="1"/>
</dbReference>
<keyword evidence="14" id="KW-1185">Reference proteome</keyword>
<keyword evidence="13" id="KW-0645">Protease</keyword>
<dbReference type="InterPro" id="IPR001967">
    <property type="entry name" value="Peptidase_S11_N"/>
</dbReference>
<evidence type="ECO:0000256" key="9">
    <source>
        <dbReference type="RuleBase" id="RU004016"/>
    </source>
</evidence>
<evidence type="ECO:0000256" key="6">
    <source>
        <dbReference type="ARBA" id="ARBA00023316"/>
    </source>
</evidence>
<evidence type="ECO:0000256" key="5">
    <source>
        <dbReference type="ARBA" id="ARBA00022984"/>
    </source>
</evidence>
<feature type="region of interest" description="Disordered" evidence="10">
    <location>
        <begin position="1"/>
        <end position="46"/>
    </location>
</feature>
<feature type="binding site" evidence="8">
    <location>
        <position position="298"/>
    </location>
    <ligand>
        <name>substrate</name>
    </ligand>
</feature>
<evidence type="ECO:0000256" key="2">
    <source>
        <dbReference type="ARBA" id="ARBA00022729"/>
    </source>
</evidence>
<feature type="active site" description="Proton acceptor" evidence="7">
    <location>
        <position position="134"/>
    </location>
</feature>
<dbReference type="GO" id="GO:0008360">
    <property type="term" value="P:regulation of cell shape"/>
    <property type="evidence" value="ECO:0007669"/>
    <property type="project" value="UniProtKB-KW"/>
</dbReference>
<feature type="compositionally biased region" description="Low complexity" evidence="10">
    <location>
        <begin position="13"/>
        <end position="23"/>
    </location>
</feature>
<keyword evidence="2" id="KW-0732">Signal</keyword>
<keyword evidence="11" id="KW-1133">Transmembrane helix</keyword>
<organism evidence="13 14">
    <name type="scientific">Paractinoplanes atraurantiacus</name>
    <dbReference type="NCBI Taxonomy" id="1036182"/>
    <lineage>
        <taxon>Bacteria</taxon>
        <taxon>Bacillati</taxon>
        <taxon>Actinomycetota</taxon>
        <taxon>Actinomycetes</taxon>
        <taxon>Micromonosporales</taxon>
        <taxon>Micromonosporaceae</taxon>
        <taxon>Paractinoplanes</taxon>
    </lineage>
</organism>
<keyword evidence="6" id="KW-0961">Cell wall biogenesis/degradation</keyword>
<dbReference type="PRINTS" id="PR00725">
    <property type="entry name" value="DADACBPTASE1"/>
</dbReference>
<dbReference type="AlphaFoldDB" id="A0A285KLP1"/>
<dbReference type="GO" id="GO:0009252">
    <property type="term" value="P:peptidoglycan biosynthetic process"/>
    <property type="evidence" value="ECO:0007669"/>
    <property type="project" value="UniProtKB-KW"/>
</dbReference>
<keyword evidence="5" id="KW-0573">Peptidoglycan synthesis</keyword>
<dbReference type="PANTHER" id="PTHR21581">
    <property type="entry name" value="D-ALANYL-D-ALANINE CARBOXYPEPTIDASE"/>
    <property type="match status" value="1"/>
</dbReference>
<dbReference type="InterPro" id="IPR018044">
    <property type="entry name" value="Peptidase_S11"/>
</dbReference>
<keyword evidence="4" id="KW-0133">Cell shape</keyword>
<gene>
    <name evidence="13" type="ORF">SAMN05421748_14740</name>
</gene>
<evidence type="ECO:0000256" key="8">
    <source>
        <dbReference type="PIRSR" id="PIRSR618044-2"/>
    </source>
</evidence>
<dbReference type="SUPFAM" id="SSF56601">
    <property type="entry name" value="beta-lactamase/transpeptidase-like"/>
    <property type="match status" value="1"/>
</dbReference>
<evidence type="ECO:0000256" key="11">
    <source>
        <dbReference type="SAM" id="Phobius"/>
    </source>
</evidence>
<accession>A0A285KLP1</accession>
<feature type="domain" description="Peptidase S11 D-alanyl-D-alanine carboxypeptidase A N-terminal" evidence="12">
    <location>
        <begin position="126"/>
        <end position="313"/>
    </location>
</feature>
<dbReference type="PANTHER" id="PTHR21581:SF33">
    <property type="entry name" value="D-ALANYL-D-ALANINE CARBOXYPEPTIDASE DACB"/>
    <property type="match status" value="1"/>
</dbReference>
<dbReference type="Proteomes" id="UP000219612">
    <property type="component" value="Unassembled WGS sequence"/>
</dbReference>
<evidence type="ECO:0000313" key="14">
    <source>
        <dbReference type="Proteomes" id="UP000219612"/>
    </source>
</evidence>
<dbReference type="GO" id="GO:0009002">
    <property type="term" value="F:serine-type D-Ala-D-Ala carboxypeptidase activity"/>
    <property type="evidence" value="ECO:0007669"/>
    <property type="project" value="InterPro"/>
</dbReference>
<evidence type="ECO:0000256" key="1">
    <source>
        <dbReference type="ARBA" id="ARBA00007164"/>
    </source>
</evidence>
<proteinExistence type="inferred from homology"/>
<feature type="active site" evidence="7">
    <location>
        <position position="198"/>
    </location>
</feature>
<protein>
    <submittedName>
        <fullName evidence="13">D-alanyl-D-alanine carboxypeptidase (Penicillin-binding protein 5/6)</fullName>
    </submittedName>
</protein>
<keyword evidence="11" id="KW-0472">Membrane</keyword>
<dbReference type="RefSeq" id="WP_097329005.1">
    <property type="nucleotide sequence ID" value="NZ_OBDY01000047.1"/>
</dbReference>
<evidence type="ECO:0000259" key="12">
    <source>
        <dbReference type="Pfam" id="PF00768"/>
    </source>
</evidence>
<dbReference type="GO" id="GO:0071555">
    <property type="term" value="P:cell wall organization"/>
    <property type="evidence" value="ECO:0007669"/>
    <property type="project" value="UniProtKB-KW"/>
</dbReference>
<feature type="transmembrane region" description="Helical" evidence="11">
    <location>
        <begin position="53"/>
        <end position="74"/>
    </location>
</feature>
<sequence>MIAAPPVTVSAQSAVTVPASRPAPVTPPPPTRPGSTVYGGGRQPAPQARRRRLPVLIALVLLVVLLGGGATLQLTRSLPAATLTTSIAASMKIPGAAPDLPWPATGSAELMIEGLGRIGGSGSTAAAPIGSVAKVMTAYVILRDHPLSGAEEGPTLTVTAADVADFESRISSGQSLVQVEVGEQLTERDALEALMLPSANNIAHQLAVWDAGSEEAFLTKMNAAAADLGMKNTNYTDPSGYLPTTTSTAPDQVLLARAALKSAVFAEIVALPEAEIPVVGTIKNYNDLLGVNGVFGIKTGSTDEAGGNLVFASHLTVGSRKLTLVGAVFNQPGAQTPQQLAKVNKEVKKLLTAVAKVVKEYTLLPADPVGQVETAWGATTAVRPAKALKVVGWPGLTVPLKVTTTSPSAEVTAAQSVGTVQASGVRVELRTDSATESPSLWWRLTRTS</sequence>
<keyword evidence="3" id="KW-0378">Hydrolase</keyword>
<name>A0A285KLP1_9ACTN</name>
<dbReference type="GO" id="GO:0006508">
    <property type="term" value="P:proteolysis"/>
    <property type="evidence" value="ECO:0007669"/>
    <property type="project" value="InterPro"/>
</dbReference>